<comment type="similarity">
    <text evidence="1">Belongs to the glycosyl hydrolase 13 family.</text>
</comment>
<sequence length="611" mass="68872">MLQRNPDADWWRQAVIYQIYPRSFADANNDGLGDLKGVTSRVDYLASLGVDAVWLSPFYPSALKDGGYDVADYRNVDPRLGTMDDFDEMLEALSEVNIKVMVDIVPNHCSDDHPWFQKALKAGKGSKEREKFIFRDGLGPDKSEPPTDWQCAFGGSAWSPSGFNDGQFYYHMFDSSQPDWNWDNTEVRDDFLYTLKFWADRGVAGFRIDVAHALVKDMSEPLPDWEELKEKTRLKLTNGYSHLVHPYMDRDEVQDVYRDWRKLFNQYEPPLFAVAECWVAPDRKPLYASSEGLGQAFSFDMMLCNFDAGEFRTCIKKSIEDCEKAGSSNTWVLSNHDEIRHVTRYALPNVANANYTEFDDAFNAYKRSQFLEPPLDLEQGLKRARAATLMMLGLPGSTYIYQGEELGLPEVIEIPGSERQDPHFHRTKGHCPGRDGCRVPLPWSASPEANFGFSSDTFTARPTNGNSNANGHMRLTGPKAHLPQPDWMSKFSVESEELEPESSLNFYRRALKMRKQLLPNVEQLDWVEHSATGAVNEIGNGVGLQDGILHFRRPGGWEIILNANAQACHVNLPKGKIVISSSQDACKEVVGEALGGGVLVPGETTIWLKAN</sequence>
<evidence type="ECO:0000313" key="4">
    <source>
        <dbReference type="EMBL" id="OCF36233.1"/>
    </source>
</evidence>
<reference evidence="4 5" key="1">
    <citation type="submission" date="2013-07" db="EMBL/GenBank/DDBJ databases">
        <title>The Genome Sequence of Cryptococcus heveanensis BCC8398.</title>
        <authorList>
            <consortium name="The Broad Institute Genome Sequencing Platform"/>
            <person name="Cuomo C."/>
            <person name="Litvintseva A."/>
            <person name="Chen Y."/>
            <person name="Heitman J."/>
            <person name="Sun S."/>
            <person name="Springer D."/>
            <person name="Dromer F."/>
            <person name="Young S.K."/>
            <person name="Zeng Q."/>
            <person name="Gargeya S."/>
            <person name="Fitzgerald M."/>
            <person name="Abouelleil A."/>
            <person name="Alvarado L."/>
            <person name="Berlin A.M."/>
            <person name="Chapman S.B."/>
            <person name="Dewar J."/>
            <person name="Goldberg J."/>
            <person name="Griggs A."/>
            <person name="Gujja S."/>
            <person name="Hansen M."/>
            <person name="Howarth C."/>
            <person name="Imamovic A."/>
            <person name="Larimer J."/>
            <person name="McCowan C."/>
            <person name="Murphy C."/>
            <person name="Pearson M."/>
            <person name="Priest M."/>
            <person name="Roberts A."/>
            <person name="Saif S."/>
            <person name="Shea T."/>
            <person name="Sykes S."/>
            <person name="Wortman J."/>
            <person name="Nusbaum C."/>
            <person name="Birren B."/>
        </authorList>
    </citation>
    <scope>NUCLEOTIDE SEQUENCE [LARGE SCALE GENOMIC DNA]</scope>
    <source>
        <strain evidence="4 5">BCC8398</strain>
    </source>
</reference>
<dbReference type="GO" id="GO:0033934">
    <property type="term" value="F:glucan 1,4-alpha-maltotriohydrolase activity"/>
    <property type="evidence" value="ECO:0007669"/>
    <property type="project" value="TreeGrafter"/>
</dbReference>
<reference evidence="5" key="2">
    <citation type="submission" date="2013-12" db="EMBL/GenBank/DDBJ databases">
        <title>Evolution of pathogenesis and genome organization in the Tremellales.</title>
        <authorList>
            <person name="Cuomo C."/>
            <person name="Litvintseva A."/>
            <person name="Heitman J."/>
            <person name="Chen Y."/>
            <person name="Sun S."/>
            <person name="Springer D."/>
            <person name="Dromer F."/>
            <person name="Young S."/>
            <person name="Zeng Q."/>
            <person name="Chapman S."/>
            <person name="Gujja S."/>
            <person name="Saif S."/>
            <person name="Birren B."/>
        </authorList>
    </citation>
    <scope>NUCLEOTIDE SEQUENCE [LARGE SCALE GENOMIC DNA]</scope>
    <source>
        <strain evidence="5">BCC8398</strain>
    </source>
</reference>
<dbReference type="Proteomes" id="UP000092666">
    <property type="component" value="Unassembled WGS sequence"/>
</dbReference>
<dbReference type="OrthoDB" id="1740265at2759"/>
<dbReference type="SUPFAM" id="SSF51445">
    <property type="entry name" value="(Trans)glycosidases"/>
    <property type="match status" value="1"/>
</dbReference>
<proteinExistence type="inferred from homology"/>
<dbReference type="AlphaFoldDB" id="A0A1B9GYX9"/>
<keyword evidence="5" id="KW-1185">Reference proteome</keyword>
<dbReference type="GO" id="GO:0004574">
    <property type="term" value="F:oligo-1,6-glucosidase activity"/>
    <property type="evidence" value="ECO:0007669"/>
    <property type="project" value="TreeGrafter"/>
</dbReference>
<dbReference type="EMBL" id="KI669496">
    <property type="protein sequence ID" value="OCF36233.1"/>
    <property type="molecule type" value="Genomic_DNA"/>
</dbReference>
<gene>
    <name evidence="4" type="ORF">I316_02106</name>
</gene>
<evidence type="ECO:0000256" key="1">
    <source>
        <dbReference type="ARBA" id="ARBA00008061"/>
    </source>
</evidence>
<dbReference type="InterPro" id="IPR017853">
    <property type="entry name" value="GH"/>
</dbReference>
<dbReference type="InterPro" id="IPR045857">
    <property type="entry name" value="O16G_dom_2"/>
</dbReference>
<keyword evidence="2" id="KW-0462">Maltose metabolism</keyword>
<feature type="domain" description="Glycosyl hydrolase family 13 catalytic" evidence="3">
    <location>
        <begin position="18"/>
        <end position="438"/>
    </location>
</feature>
<evidence type="ECO:0000313" key="5">
    <source>
        <dbReference type="Proteomes" id="UP000092666"/>
    </source>
</evidence>
<dbReference type="Gene3D" id="3.20.20.80">
    <property type="entry name" value="Glycosidases"/>
    <property type="match status" value="1"/>
</dbReference>
<dbReference type="GO" id="GO:0005987">
    <property type="term" value="P:sucrose catabolic process"/>
    <property type="evidence" value="ECO:0007669"/>
    <property type="project" value="TreeGrafter"/>
</dbReference>
<name>A0A1B9GYX9_9TREE</name>
<evidence type="ECO:0000259" key="3">
    <source>
        <dbReference type="SMART" id="SM00642"/>
    </source>
</evidence>
<dbReference type="Pfam" id="PF00128">
    <property type="entry name" value="Alpha-amylase"/>
    <property type="match status" value="2"/>
</dbReference>
<dbReference type="Gene3D" id="3.90.400.10">
    <property type="entry name" value="Oligo-1,6-glucosidase, Domain 2"/>
    <property type="match status" value="1"/>
</dbReference>
<dbReference type="STRING" id="1296120.A0A1B9GYX9"/>
<organism evidence="4 5">
    <name type="scientific">Kwoniella heveanensis BCC8398</name>
    <dbReference type="NCBI Taxonomy" id="1296120"/>
    <lineage>
        <taxon>Eukaryota</taxon>
        <taxon>Fungi</taxon>
        <taxon>Dikarya</taxon>
        <taxon>Basidiomycota</taxon>
        <taxon>Agaricomycotina</taxon>
        <taxon>Tremellomycetes</taxon>
        <taxon>Tremellales</taxon>
        <taxon>Cryptococcaceae</taxon>
        <taxon>Kwoniella</taxon>
    </lineage>
</organism>
<dbReference type="InterPro" id="IPR006047">
    <property type="entry name" value="GH13_cat_dom"/>
</dbReference>
<dbReference type="GO" id="GO:0000025">
    <property type="term" value="P:maltose catabolic process"/>
    <property type="evidence" value="ECO:0007669"/>
    <property type="project" value="TreeGrafter"/>
</dbReference>
<dbReference type="CDD" id="cd11332">
    <property type="entry name" value="AmyAc_OligoGlu_TS"/>
    <property type="match status" value="1"/>
</dbReference>
<accession>A0A1B9GYX9</accession>
<dbReference type="PANTHER" id="PTHR10357">
    <property type="entry name" value="ALPHA-AMYLASE FAMILY MEMBER"/>
    <property type="match status" value="1"/>
</dbReference>
<dbReference type="GO" id="GO:0004575">
    <property type="term" value="F:sucrose alpha-glucosidase activity"/>
    <property type="evidence" value="ECO:0007669"/>
    <property type="project" value="TreeGrafter"/>
</dbReference>
<dbReference type="SMART" id="SM00642">
    <property type="entry name" value="Aamy"/>
    <property type="match status" value="1"/>
</dbReference>
<evidence type="ECO:0000256" key="2">
    <source>
        <dbReference type="ARBA" id="ARBA00026248"/>
    </source>
</evidence>
<protein>
    <submittedName>
        <fullName evidence="4">Alpha-glucosidase</fullName>
    </submittedName>
</protein>
<dbReference type="GO" id="GO:0004556">
    <property type="term" value="F:alpha-amylase activity"/>
    <property type="evidence" value="ECO:0007669"/>
    <property type="project" value="TreeGrafter"/>
</dbReference>
<dbReference type="PANTHER" id="PTHR10357:SF179">
    <property type="entry name" value="NEUTRAL AND BASIC AMINO ACID TRANSPORT PROTEIN RBAT"/>
    <property type="match status" value="1"/>
</dbReference>